<dbReference type="STRING" id="266265.Bxe_A2420"/>
<dbReference type="Proteomes" id="UP000001817">
    <property type="component" value="Chromosome 1"/>
</dbReference>
<organism evidence="2 3">
    <name type="scientific">Paraburkholderia xenovorans (strain LB400)</name>
    <dbReference type="NCBI Taxonomy" id="266265"/>
    <lineage>
        <taxon>Bacteria</taxon>
        <taxon>Pseudomonadati</taxon>
        <taxon>Pseudomonadota</taxon>
        <taxon>Betaproteobacteria</taxon>
        <taxon>Burkholderiales</taxon>
        <taxon>Burkholderiaceae</taxon>
        <taxon>Paraburkholderia</taxon>
    </lineage>
</organism>
<evidence type="ECO:0000313" key="3">
    <source>
        <dbReference type="Proteomes" id="UP000001817"/>
    </source>
</evidence>
<evidence type="ECO:0000313" key="2">
    <source>
        <dbReference type="EMBL" id="ABE30549.1"/>
    </source>
</evidence>
<reference evidence="2 3" key="1">
    <citation type="journal article" date="2006" name="Proc. Natl. Acad. Sci. U.S.A.">
        <title>Burkholderia xenovorans LB400 harbors a multi-replicon, 9.73-Mbp genome shaped for versatility.</title>
        <authorList>
            <person name="Chain P.S."/>
            <person name="Denef V.J."/>
            <person name="Konstantinidis K.T."/>
            <person name="Vergez L.M."/>
            <person name="Agullo L."/>
            <person name="Reyes V.L."/>
            <person name="Hauser L."/>
            <person name="Cordova M."/>
            <person name="Gomez L."/>
            <person name="Gonzalez M."/>
            <person name="Land M."/>
            <person name="Lao V."/>
            <person name="Larimer F."/>
            <person name="LiPuma J.J."/>
            <person name="Mahenthiralingam E."/>
            <person name="Malfatti S.A."/>
            <person name="Marx C.J."/>
            <person name="Parnell J.J."/>
            <person name="Ramette A."/>
            <person name="Richardson P."/>
            <person name="Seeger M."/>
            <person name="Smith D."/>
            <person name="Spilker T."/>
            <person name="Sul W.J."/>
            <person name="Tsoi T.V."/>
            <person name="Ulrich L.E."/>
            <person name="Zhulin I.B."/>
            <person name="Tiedje J.M."/>
        </authorList>
    </citation>
    <scope>NUCLEOTIDE SEQUENCE [LARGE SCALE GENOMIC DNA]</scope>
    <source>
        <strain evidence="2 3">LB400</strain>
    </source>
</reference>
<feature type="compositionally biased region" description="Polar residues" evidence="1">
    <location>
        <begin position="134"/>
        <end position="146"/>
    </location>
</feature>
<feature type="region of interest" description="Disordered" evidence="1">
    <location>
        <begin position="94"/>
        <end position="153"/>
    </location>
</feature>
<keyword evidence="3" id="KW-1185">Reference proteome</keyword>
<dbReference type="EMBL" id="CP000270">
    <property type="protein sequence ID" value="ABE30549.1"/>
    <property type="molecule type" value="Genomic_DNA"/>
</dbReference>
<dbReference type="AlphaFoldDB" id="Q13ZE0"/>
<accession>Q13ZE0</accession>
<proteinExistence type="predicted"/>
<sequence>MRELHPNQELVRVLRRVVDHIVTSAPEAIAYKAYPWWEYLKNVDYRLDERRAHSASDKAKTRAFAEAIDTVVQAIAREDWLPAYEALKIAVMAGPLPGNPGHRPSLPPDDDVLADPAQEERIRKRVEERRRTRASGQSNLTGTTVDSILGRLK</sequence>
<protein>
    <submittedName>
        <fullName evidence="2">Uncharacterized protein</fullName>
    </submittedName>
</protein>
<dbReference type="RefSeq" id="WP_011488192.1">
    <property type="nucleotide sequence ID" value="NC_007951.1"/>
</dbReference>
<gene>
    <name evidence="2" type="ORF">Bxe_A2420</name>
</gene>
<dbReference type="KEGG" id="bxe:Bxe_A2420"/>
<evidence type="ECO:0000256" key="1">
    <source>
        <dbReference type="SAM" id="MobiDB-lite"/>
    </source>
</evidence>
<name>Q13ZE0_PARXL</name>
<feature type="compositionally biased region" description="Basic and acidic residues" evidence="1">
    <location>
        <begin position="118"/>
        <end position="130"/>
    </location>
</feature>